<name>A0A9P6VN15_9HELO</name>
<dbReference type="EMBL" id="VNKQ01000005">
    <property type="protein sequence ID" value="KAG0651005.1"/>
    <property type="molecule type" value="Genomic_DNA"/>
</dbReference>
<comment type="caution">
    <text evidence="2">The sequence shown here is derived from an EMBL/GenBank/DDBJ whole genome shotgun (WGS) entry which is preliminary data.</text>
</comment>
<accession>A0A9P6VN15</accession>
<proteinExistence type="predicted"/>
<reference evidence="2" key="1">
    <citation type="submission" date="2019-07" db="EMBL/GenBank/DDBJ databases">
        <title>Hyphodiscus hymeniophilus genome sequencing and assembly.</title>
        <authorList>
            <person name="Kramer G."/>
            <person name="Nodwell J."/>
        </authorList>
    </citation>
    <scope>NUCLEOTIDE SEQUENCE</scope>
    <source>
        <strain evidence="2">ATCC 34498</strain>
    </source>
</reference>
<feature type="region of interest" description="Disordered" evidence="1">
    <location>
        <begin position="1"/>
        <end position="31"/>
    </location>
</feature>
<dbReference type="OrthoDB" id="5398685at2759"/>
<protein>
    <submittedName>
        <fullName evidence="2">Uncharacterized protein</fullName>
    </submittedName>
</protein>
<dbReference type="AlphaFoldDB" id="A0A9P6VN15"/>
<gene>
    <name evidence="2" type="ORF">D0Z07_2385</name>
</gene>
<sequence>MASSSNHPPKDDLTGGTSEEDRTGGTSEQDLAQVWKELQKGEKTAQVLEANLTSLEAKLDSLLASFEDSERRMVQEANGKKPDEGAAGEEHGPVDKKGGEGGNVNS</sequence>
<feature type="compositionally biased region" description="Basic and acidic residues" evidence="1">
    <location>
        <begin position="8"/>
        <end position="23"/>
    </location>
</feature>
<evidence type="ECO:0000256" key="1">
    <source>
        <dbReference type="SAM" id="MobiDB-lite"/>
    </source>
</evidence>
<organism evidence="2 3">
    <name type="scientific">Hyphodiscus hymeniophilus</name>
    <dbReference type="NCBI Taxonomy" id="353542"/>
    <lineage>
        <taxon>Eukaryota</taxon>
        <taxon>Fungi</taxon>
        <taxon>Dikarya</taxon>
        <taxon>Ascomycota</taxon>
        <taxon>Pezizomycotina</taxon>
        <taxon>Leotiomycetes</taxon>
        <taxon>Helotiales</taxon>
        <taxon>Hyphodiscaceae</taxon>
        <taxon>Hyphodiscus</taxon>
    </lineage>
</organism>
<dbReference type="Proteomes" id="UP000785200">
    <property type="component" value="Unassembled WGS sequence"/>
</dbReference>
<evidence type="ECO:0000313" key="2">
    <source>
        <dbReference type="EMBL" id="KAG0651005.1"/>
    </source>
</evidence>
<evidence type="ECO:0000313" key="3">
    <source>
        <dbReference type="Proteomes" id="UP000785200"/>
    </source>
</evidence>
<feature type="compositionally biased region" description="Basic and acidic residues" evidence="1">
    <location>
        <begin position="70"/>
        <end position="99"/>
    </location>
</feature>
<feature type="region of interest" description="Disordered" evidence="1">
    <location>
        <begin position="70"/>
        <end position="106"/>
    </location>
</feature>
<keyword evidence="3" id="KW-1185">Reference proteome</keyword>